<accession>A0A8J2LQ00</accession>
<gene>
    <name evidence="2" type="ORF">CJOHNSTONI_LOCUS1347</name>
</gene>
<evidence type="ECO:0000313" key="2">
    <source>
        <dbReference type="EMBL" id="CAG9530906.1"/>
    </source>
</evidence>
<dbReference type="EMBL" id="CAKAEH010000411">
    <property type="protein sequence ID" value="CAG9530906.1"/>
    <property type="molecule type" value="Genomic_DNA"/>
</dbReference>
<evidence type="ECO:0000256" key="1">
    <source>
        <dbReference type="SAM" id="MobiDB-lite"/>
    </source>
</evidence>
<dbReference type="AlphaFoldDB" id="A0A8J2LQ00"/>
<proteinExistence type="predicted"/>
<evidence type="ECO:0000313" key="3">
    <source>
        <dbReference type="Proteomes" id="UP000746747"/>
    </source>
</evidence>
<feature type="region of interest" description="Disordered" evidence="1">
    <location>
        <begin position="322"/>
        <end position="344"/>
    </location>
</feature>
<reference evidence="2" key="1">
    <citation type="submission" date="2021-09" db="EMBL/GenBank/DDBJ databases">
        <authorList>
            <consortium name="Pathogen Informatics"/>
        </authorList>
    </citation>
    <scope>NUCLEOTIDE SEQUENCE</scope>
</reference>
<name>A0A8J2LQ00_9BILA</name>
<comment type="caution">
    <text evidence="2">The sequence shown here is derived from an EMBL/GenBank/DDBJ whole genome shotgun (WGS) entry which is preliminary data.</text>
</comment>
<sequence length="481" mass="53729">MASSLIKIFRFRKHKDCNDLNRKEPSRHSLRCCSPIPSWRSDKEAIYISGASWTRPSAPYSVITAPKKGKQTRSCPGGVSIFPIKSSSNKKYDSIENKGAGIAADVGNLDAEVKTSEYGSADPSPTDSSQSVPLPFLESKADTEFKAEIQKYEFEIRRLRKRLKEERHYFKGQIIAVQKEKDNMRRYLEKASRAVMHMQRGIDQERRKNSNLRKQLHESDIIIIGLQNQLRNNQYREVERMGSVSCPSCGSTIVGAGEALCALTHSNANLYDDSFTSNISDAPLDEVKNFRNKRCSTPAAAPSPRASPSIKGVNIAPKQMATNEKSCVKSPHSPLRRSYSDSELPSMVSTTEVENGSQECLLQLIHLPTRGELLSESLDGTSFSSDEEATTIELLEKQLRRRGDNVRFVPPRRAVRQATFRRFGRKEISALAEFDYLQNLSTDASGIATSSDYSSPEGRLGLGKERRVPKGRTLCKLKISS</sequence>
<dbReference type="OrthoDB" id="5860225at2759"/>
<organism evidence="2 3">
    <name type="scientific">Cercopithifilaria johnstoni</name>
    <dbReference type="NCBI Taxonomy" id="2874296"/>
    <lineage>
        <taxon>Eukaryota</taxon>
        <taxon>Metazoa</taxon>
        <taxon>Ecdysozoa</taxon>
        <taxon>Nematoda</taxon>
        <taxon>Chromadorea</taxon>
        <taxon>Rhabditida</taxon>
        <taxon>Spirurina</taxon>
        <taxon>Spiruromorpha</taxon>
        <taxon>Filarioidea</taxon>
        <taxon>Onchocercidae</taxon>
        <taxon>Cercopithifilaria</taxon>
    </lineage>
</organism>
<dbReference type="Proteomes" id="UP000746747">
    <property type="component" value="Unassembled WGS sequence"/>
</dbReference>
<keyword evidence="3" id="KW-1185">Reference proteome</keyword>
<protein>
    <submittedName>
        <fullName evidence="2">Uncharacterized protein</fullName>
    </submittedName>
</protein>